<dbReference type="EnsemblMetazoa" id="GPPI042634-RA">
    <property type="protein sequence ID" value="GPPI042634-PA"/>
    <property type="gene ID" value="GPPI042634"/>
</dbReference>
<evidence type="ECO:0000259" key="12">
    <source>
        <dbReference type="Pfam" id="PF00962"/>
    </source>
</evidence>
<dbReference type="GO" id="GO:0006154">
    <property type="term" value="P:adenosine catabolic process"/>
    <property type="evidence" value="ECO:0007669"/>
    <property type="project" value="InterPro"/>
</dbReference>
<accession>A0A1B0BWF1</accession>
<dbReference type="GO" id="GO:0046872">
    <property type="term" value="F:metal ion binding"/>
    <property type="evidence" value="ECO:0007669"/>
    <property type="project" value="UniProtKB-KW"/>
</dbReference>
<comment type="similarity">
    <text evidence="3">Belongs to the metallo-dependent hydrolases superfamily. Adenosine and AMP deaminases family. ADGF subfamily.</text>
</comment>
<feature type="chain" id="PRO_5008405198" description="Adenosine deaminase" evidence="11">
    <location>
        <begin position="22"/>
        <end position="494"/>
    </location>
</feature>
<evidence type="ECO:0000313" key="14">
    <source>
        <dbReference type="EnsemblMetazoa" id="GPPI042634-PA"/>
    </source>
</evidence>
<keyword evidence="15" id="KW-1185">Reference proteome</keyword>
<dbReference type="GO" id="GO:0005615">
    <property type="term" value="C:extracellular space"/>
    <property type="evidence" value="ECO:0007669"/>
    <property type="project" value="InterPro"/>
</dbReference>
<dbReference type="Proteomes" id="UP000092460">
    <property type="component" value="Unassembled WGS sequence"/>
</dbReference>
<dbReference type="VEuPathDB" id="VectorBase:GPPI042634"/>
<feature type="domain" description="Adenosine/AMP deaminase N-terminal" evidence="13">
    <location>
        <begin position="18"/>
        <end position="100"/>
    </location>
</feature>
<keyword evidence="8 11" id="KW-0732">Signal</keyword>
<dbReference type="InterPro" id="IPR006331">
    <property type="entry name" value="ADGF"/>
</dbReference>
<dbReference type="Gene3D" id="3.20.20.140">
    <property type="entry name" value="Metal-dependent hydrolases"/>
    <property type="match status" value="1"/>
</dbReference>
<dbReference type="CDD" id="cd01321">
    <property type="entry name" value="ADGF"/>
    <property type="match status" value="1"/>
</dbReference>
<evidence type="ECO:0000256" key="3">
    <source>
        <dbReference type="ARBA" id="ARBA00006083"/>
    </source>
</evidence>
<evidence type="ECO:0000256" key="6">
    <source>
        <dbReference type="ARBA" id="ARBA00022525"/>
    </source>
</evidence>
<keyword evidence="6" id="KW-0964">Secreted</keyword>
<evidence type="ECO:0000256" key="11">
    <source>
        <dbReference type="SAM" id="SignalP"/>
    </source>
</evidence>
<organism evidence="14 15">
    <name type="scientific">Glossina palpalis gambiensis</name>
    <dbReference type="NCBI Taxonomy" id="67801"/>
    <lineage>
        <taxon>Eukaryota</taxon>
        <taxon>Metazoa</taxon>
        <taxon>Ecdysozoa</taxon>
        <taxon>Arthropoda</taxon>
        <taxon>Hexapoda</taxon>
        <taxon>Insecta</taxon>
        <taxon>Pterygota</taxon>
        <taxon>Neoptera</taxon>
        <taxon>Endopterygota</taxon>
        <taxon>Diptera</taxon>
        <taxon>Brachycera</taxon>
        <taxon>Muscomorpha</taxon>
        <taxon>Hippoboscoidea</taxon>
        <taxon>Glossinidae</taxon>
        <taxon>Glossina</taxon>
    </lineage>
</organism>
<sequence>MNFFILSALSIILAFLLPSSAEVNTAYQAERNKIIQEEDKLRLGYDMTLQGDEEKADQIFLKLKQTELRNGFKIAEKNLPGMHYYKAKPLLEESKIYQLIRKMPKGALLSVHTPGAISSKWILNNILNKENLRKCKNEHDVQLLTFRKEFGGCKSELMQVAKGEAKEEWFNLYTPTPEETFNSSEAAFNELCDMFDGIDDALNYLPIFKAHYQQFLEKLYNDNVLYTEVRVKYSELYDDTSKKYTLDDVVKEIENVVNDFKTTHPDFVGLKIIFAILRHGEQDEIRKKFELYKNLRSKFPNTIIGIDFVGWEDKGLPLQLFADDFISATKDGSKLFLQAGETNRLGSTDENLVDALLLNTTRIGQGYALAKHPLLMRDVKDKDIAVELSPVSNQINGFVKDLRNHPGAILMSENVPIVLGNDSPGFMDLDGLNPDYYYAIMSLSPYQAGLKTLKRLVENTIKYAQLTDQERTQAETLLKEKWNEFLKEILKEGE</sequence>
<dbReference type="EC" id="3.5.4.4" evidence="4"/>
<dbReference type="AlphaFoldDB" id="A0A1B0BWF1"/>
<dbReference type="GO" id="GO:0046103">
    <property type="term" value="P:inosine biosynthetic process"/>
    <property type="evidence" value="ECO:0007669"/>
    <property type="project" value="TreeGrafter"/>
</dbReference>
<evidence type="ECO:0000256" key="1">
    <source>
        <dbReference type="ARBA" id="ARBA00001947"/>
    </source>
</evidence>
<keyword evidence="7" id="KW-0479">Metal-binding</keyword>
<evidence type="ECO:0000313" key="15">
    <source>
        <dbReference type="Proteomes" id="UP000092460"/>
    </source>
</evidence>
<evidence type="ECO:0000256" key="10">
    <source>
        <dbReference type="ARBA" id="ARBA00047764"/>
    </source>
</evidence>
<dbReference type="NCBIfam" id="TIGR01431">
    <property type="entry name" value="adm_rel"/>
    <property type="match status" value="1"/>
</dbReference>
<reference evidence="15" key="1">
    <citation type="submission" date="2015-01" db="EMBL/GenBank/DDBJ databases">
        <authorList>
            <person name="Aksoy S."/>
            <person name="Warren W."/>
            <person name="Wilson R.K."/>
        </authorList>
    </citation>
    <scope>NUCLEOTIDE SEQUENCE [LARGE SCALE GENOMIC DNA]</scope>
    <source>
        <strain evidence="15">IAEA</strain>
    </source>
</reference>
<dbReference type="PANTHER" id="PTHR11409:SF39">
    <property type="entry name" value="ADENOSINE DEAMINASE 2"/>
    <property type="match status" value="1"/>
</dbReference>
<comment type="cofactor">
    <cofactor evidence="1">
        <name>Zn(2+)</name>
        <dbReference type="ChEBI" id="CHEBI:29105"/>
    </cofactor>
</comment>
<evidence type="ECO:0000256" key="8">
    <source>
        <dbReference type="ARBA" id="ARBA00022729"/>
    </source>
</evidence>
<evidence type="ECO:0000256" key="5">
    <source>
        <dbReference type="ARBA" id="ARBA00018099"/>
    </source>
</evidence>
<feature type="signal peptide" evidence="11">
    <location>
        <begin position="1"/>
        <end position="21"/>
    </location>
</feature>
<reference evidence="14" key="2">
    <citation type="submission" date="2020-05" db="UniProtKB">
        <authorList>
            <consortium name="EnsemblMetazoa"/>
        </authorList>
    </citation>
    <scope>IDENTIFICATION</scope>
    <source>
        <strain evidence="14">IAEA</strain>
    </source>
</reference>
<dbReference type="EMBL" id="JXJN01021749">
    <property type="status" value="NOT_ANNOTATED_CDS"/>
    <property type="molecule type" value="Genomic_DNA"/>
</dbReference>
<name>A0A1B0BWF1_9MUSC</name>
<dbReference type="Pfam" id="PF00962">
    <property type="entry name" value="A_deaminase"/>
    <property type="match status" value="1"/>
</dbReference>
<evidence type="ECO:0000256" key="7">
    <source>
        <dbReference type="ARBA" id="ARBA00022723"/>
    </source>
</evidence>
<dbReference type="InterPro" id="IPR001365">
    <property type="entry name" value="A_deaminase_dom"/>
</dbReference>
<evidence type="ECO:0000256" key="4">
    <source>
        <dbReference type="ARBA" id="ARBA00012784"/>
    </source>
</evidence>
<protein>
    <recommendedName>
        <fullName evidence="5">Adenosine deaminase</fullName>
        <ecNumber evidence="4">3.5.4.4</ecNumber>
    </recommendedName>
</protein>
<dbReference type="GO" id="GO:0004000">
    <property type="term" value="F:adenosine deaminase activity"/>
    <property type="evidence" value="ECO:0007669"/>
    <property type="project" value="InterPro"/>
</dbReference>
<dbReference type="STRING" id="67801.A0A1B0BWF1"/>
<evidence type="ECO:0000256" key="9">
    <source>
        <dbReference type="ARBA" id="ARBA00022801"/>
    </source>
</evidence>
<evidence type="ECO:0000259" key="13">
    <source>
        <dbReference type="Pfam" id="PF08451"/>
    </source>
</evidence>
<dbReference type="Pfam" id="PF08451">
    <property type="entry name" value="A_deaminase_N"/>
    <property type="match status" value="1"/>
</dbReference>
<dbReference type="InterPro" id="IPR032466">
    <property type="entry name" value="Metal_Hydrolase"/>
</dbReference>
<dbReference type="InterPro" id="IPR013659">
    <property type="entry name" value="A_deaminase_N"/>
</dbReference>
<dbReference type="PANTHER" id="PTHR11409">
    <property type="entry name" value="ADENOSINE DEAMINASE"/>
    <property type="match status" value="1"/>
</dbReference>
<dbReference type="InterPro" id="IPR006330">
    <property type="entry name" value="Ado/ade_deaminase"/>
</dbReference>
<evidence type="ECO:0000256" key="2">
    <source>
        <dbReference type="ARBA" id="ARBA00004613"/>
    </source>
</evidence>
<dbReference type="SUPFAM" id="SSF51556">
    <property type="entry name" value="Metallo-dependent hydrolases"/>
    <property type="match status" value="1"/>
</dbReference>
<comment type="subcellular location">
    <subcellularLocation>
        <location evidence="2">Secreted</location>
    </subcellularLocation>
</comment>
<feature type="domain" description="Adenosine deaminase" evidence="12">
    <location>
        <begin position="186"/>
        <end position="473"/>
    </location>
</feature>
<comment type="catalytic activity">
    <reaction evidence="10">
        <text>adenosine + H2O + H(+) = inosine + NH4(+)</text>
        <dbReference type="Rhea" id="RHEA:24408"/>
        <dbReference type="ChEBI" id="CHEBI:15377"/>
        <dbReference type="ChEBI" id="CHEBI:15378"/>
        <dbReference type="ChEBI" id="CHEBI:16335"/>
        <dbReference type="ChEBI" id="CHEBI:17596"/>
        <dbReference type="ChEBI" id="CHEBI:28938"/>
        <dbReference type="EC" id="3.5.4.4"/>
    </reaction>
</comment>
<dbReference type="FunFam" id="3.20.20.140:FF:000017">
    <property type="entry name" value="Adenosine deaminase 2"/>
    <property type="match status" value="1"/>
</dbReference>
<proteinExistence type="inferred from homology"/>
<keyword evidence="9" id="KW-0378">Hydrolase</keyword>